<feature type="region of interest" description="Disordered" evidence="1">
    <location>
        <begin position="181"/>
        <end position="201"/>
    </location>
</feature>
<dbReference type="PROSITE" id="PS50004">
    <property type="entry name" value="C2"/>
    <property type="match status" value="1"/>
</dbReference>
<dbReference type="Pfam" id="PF00168">
    <property type="entry name" value="C2"/>
    <property type="match status" value="1"/>
</dbReference>
<dbReference type="AlphaFoldDB" id="A0A7S1UJC0"/>
<dbReference type="InterPro" id="IPR035892">
    <property type="entry name" value="C2_domain_sf"/>
</dbReference>
<dbReference type="EMBL" id="HBGJ01043085">
    <property type="protein sequence ID" value="CAD9268647.1"/>
    <property type="molecule type" value="Transcribed_RNA"/>
</dbReference>
<name>A0A7S1UJC0_9STRA</name>
<dbReference type="SUPFAM" id="SSF49562">
    <property type="entry name" value="C2 domain (Calcium/lipid-binding domain, CaLB)"/>
    <property type="match status" value="1"/>
</dbReference>
<organism evidence="3">
    <name type="scientific">Phaeomonas parva</name>
    <dbReference type="NCBI Taxonomy" id="124430"/>
    <lineage>
        <taxon>Eukaryota</taxon>
        <taxon>Sar</taxon>
        <taxon>Stramenopiles</taxon>
        <taxon>Ochrophyta</taxon>
        <taxon>Pinguiophyceae</taxon>
        <taxon>Pinguiochrysidales</taxon>
        <taxon>Pinguiochrysidaceae</taxon>
        <taxon>Phaeomonas</taxon>
    </lineage>
</organism>
<evidence type="ECO:0000313" key="3">
    <source>
        <dbReference type="EMBL" id="CAD9268647.1"/>
    </source>
</evidence>
<feature type="domain" description="C2" evidence="2">
    <location>
        <begin position="29"/>
        <end position="174"/>
    </location>
</feature>
<evidence type="ECO:0000256" key="1">
    <source>
        <dbReference type="SAM" id="MobiDB-lite"/>
    </source>
</evidence>
<evidence type="ECO:0000259" key="2">
    <source>
        <dbReference type="PROSITE" id="PS50004"/>
    </source>
</evidence>
<accession>A0A7S1UJC0</accession>
<feature type="region of interest" description="Disordered" evidence="1">
    <location>
        <begin position="1"/>
        <end position="24"/>
    </location>
</feature>
<dbReference type="Gene3D" id="2.60.40.150">
    <property type="entry name" value="C2 domain"/>
    <property type="match status" value="1"/>
</dbReference>
<dbReference type="InterPro" id="IPR000008">
    <property type="entry name" value="C2_dom"/>
</dbReference>
<dbReference type="CDD" id="cd00030">
    <property type="entry name" value="C2"/>
    <property type="match status" value="1"/>
</dbReference>
<proteinExistence type="predicted"/>
<protein>
    <recommendedName>
        <fullName evidence="2">C2 domain-containing protein</fullName>
    </recommendedName>
</protein>
<feature type="compositionally biased region" description="Basic and acidic residues" evidence="1">
    <location>
        <begin position="187"/>
        <end position="197"/>
    </location>
</feature>
<reference evidence="3" key="1">
    <citation type="submission" date="2021-01" db="EMBL/GenBank/DDBJ databases">
        <authorList>
            <person name="Corre E."/>
            <person name="Pelletier E."/>
            <person name="Niang G."/>
            <person name="Scheremetjew M."/>
            <person name="Finn R."/>
            <person name="Kale V."/>
            <person name="Holt S."/>
            <person name="Cochrane G."/>
            <person name="Meng A."/>
            <person name="Brown T."/>
            <person name="Cohen L."/>
        </authorList>
    </citation>
    <scope>NUCLEOTIDE SEQUENCE</scope>
    <source>
        <strain evidence="3">CCMP2877</strain>
    </source>
</reference>
<dbReference type="SMART" id="SM00239">
    <property type="entry name" value="C2"/>
    <property type="match status" value="1"/>
</dbReference>
<sequence length="379" mass="41572">MRSPIRRSQSKPATDEDQPAPRWVSNMSYRGNAYRYLDHQQNVMGTVHARVVEAKNLRRLDWSYLQPLASAQNVNPYVKLSMGGDEEIRMPICTGVVRGNCNPTWVSEKFILPVLKSAVRSGIAVTLDVQAFHSENVVARVLPNMITGNNSLGLGQVELSALLLGEAQVLDVWVPLQTGAHSKVKGGKGEESKDEPRPGAPLQPVVDEFAPAVHIVVEYEPEGLHPQRGDIVYLEPFARSPVNQIIPPGEPMAVIEMSGSYALVGFQSGYSEFKCQLKIHRNAIFVVERLTLVDGIWKSALAPTDYLFGTRVGRFVRRTTGPYVSYVNTLLAPVYFASNVGIGTVRLAVRSAAAGVAATGSTVVGNDRRNVRRTRRVNS</sequence>
<gene>
    <name evidence="3" type="ORF">PPAR1163_LOCUS27081</name>
</gene>